<keyword evidence="3" id="KW-0119">Carbohydrate metabolism</keyword>
<keyword evidence="3" id="KW-0624">Polysaccharide degradation</keyword>
<dbReference type="InterPro" id="IPR050964">
    <property type="entry name" value="Striated_Muscle_Regulatory"/>
</dbReference>
<dbReference type="PROSITE" id="PS50853">
    <property type="entry name" value="FN3"/>
    <property type="match status" value="1"/>
</dbReference>
<evidence type="ECO:0000256" key="1">
    <source>
        <dbReference type="ARBA" id="ARBA00022737"/>
    </source>
</evidence>
<dbReference type="AlphaFoldDB" id="A0A8J7GRX6"/>
<feature type="region of interest" description="Disordered" evidence="4">
    <location>
        <begin position="376"/>
        <end position="416"/>
    </location>
</feature>
<keyword evidence="1" id="KW-0677">Repeat</keyword>
<dbReference type="Pfam" id="PF00041">
    <property type="entry name" value="fn3"/>
    <property type="match status" value="1"/>
</dbReference>
<dbReference type="SMART" id="SM00060">
    <property type="entry name" value="FN3"/>
    <property type="match status" value="1"/>
</dbReference>
<comment type="caution">
    <text evidence="6">The sequence shown here is derived from an EMBL/GenBank/DDBJ whole genome shotgun (WGS) entry which is preliminary data.</text>
</comment>
<dbReference type="EMBL" id="JADOUF010000001">
    <property type="protein sequence ID" value="MBG6135886.1"/>
    <property type="molecule type" value="Genomic_DNA"/>
</dbReference>
<dbReference type="RefSeq" id="WP_197002942.1">
    <property type="nucleotide sequence ID" value="NZ_BONS01000002.1"/>
</dbReference>
<dbReference type="PANTHER" id="PTHR13817">
    <property type="entry name" value="TITIN"/>
    <property type="match status" value="1"/>
</dbReference>
<dbReference type="InterPro" id="IPR003961">
    <property type="entry name" value="FN3_dom"/>
</dbReference>
<gene>
    <name evidence="6" type="ORF">IW245_002080</name>
</gene>
<feature type="domain" description="Fibronectin type-III" evidence="5">
    <location>
        <begin position="408"/>
        <end position="497"/>
    </location>
</feature>
<keyword evidence="2" id="KW-0378">Hydrolase</keyword>
<proteinExistence type="predicted"/>
<dbReference type="Proteomes" id="UP000622552">
    <property type="component" value="Unassembled WGS sequence"/>
</dbReference>
<feature type="compositionally biased region" description="Pro residues" evidence="4">
    <location>
        <begin position="379"/>
        <end position="394"/>
    </location>
</feature>
<accession>A0A8J7GRX6</accession>
<evidence type="ECO:0000313" key="7">
    <source>
        <dbReference type="Proteomes" id="UP000622552"/>
    </source>
</evidence>
<dbReference type="SUPFAM" id="SSF49265">
    <property type="entry name" value="Fibronectin type III"/>
    <property type="match status" value="1"/>
</dbReference>
<dbReference type="SUPFAM" id="SSF50969">
    <property type="entry name" value="YVTN repeat-like/Quinoprotein amine dehydrogenase"/>
    <property type="match status" value="1"/>
</dbReference>
<evidence type="ECO:0000256" key="2">
    <source>
        <dbReference type="ARBA" id="ARBA00023295"/>
    </source>
</evidence>
<keyword evidence="7" id="KW-1185">Reference proteome</keyword>
<dbReference type="GO" id="GO:0016798">
    <property type="term" value="F:hydrolase activity, acting on glycosyl bonds"/>
    <property type="evidence" value="ECO:0007669"/>
    <property type="project" value="UniProtKB-KW"/>
</dbReference>
<evidence type="ECO:0000259" key="5">
    <source>
        <dbReference type="PROSITE" id="PS50853"/>
    </source>
</evidence>
<dbReference type="GO" id="GO:0000272">
    <property type="term" value="P:polysaccharide catabolic process"/>
    <property type="evidence" value="ECO:0007669"/>
    <property type="project" value="UniProtKB-KW"/>
</dbReference>
<dbReference type="PANTHER" id="PTHR13817:SF73">
    <property type="entry name" value="FIBRONECTIN TYPE-III DOMAIN-CONTAINING PROTEIN"/>
    <property type="match status" value="1"/>
</dbReference>
<reference evidence="6" key="1">
    <citation type="submission" date="2020-11" db="EMBL/GenBank/DDBJ databases">
        <title>Sequencing the genomes of 1000 actinobacteria strains.</title>
        <authorList>
            <person name="Klenk H.-P."/>
        </authorList>
    </citation>
    <scope>NUCLEOTIDE SEQUENCE</scope>
    <source>
        <strain evidence="6">DSM 45356</strain>
    </source>
</reference>
<evidence type="ECO:0000256" key="4">
    <source>
        <dbReference type="SAM" id="MobiDB-lite"/>
    </source>
</evidence>
<dbReference type="InterPro" id="IPR013783">
    <property type="entry name" value="Ig-like_fold"/>
</dbReference>
<feature type="region of interest" description="Disordered" evidence="4">
    <location>
        <begin position="310"/>
        <end position="341"/>
    </location>
</feature>
<keyword evidence="2" id="KW-0326">Glycosidase</keyword>
<dbReference type="CDD" id="cd00063">
    <property type="entry name" value="FN3"/>
    <property type="match status" value="1"/>
</dbReference>
<dbReference type="PRINTS" id="PR00014">
    <property type="entry name" value="FNTYPEIII"/>
</dbReference>
<dbReference type="Gene3D" id="2.60.40.10">
    <property type="entry name" value="Immunoglobulins"/>
    <property type="match status" value="1"/>
</dbReference>
<dbReference type="InterPro" id="IPR036116">
    <property type="entry name" value="FN3_sf"/>
</dbReference>
<protein>
    <recommendedName>
        <fullName evidence="5">Fibronectin type-III domain-containing protein</fullName>
    </recommendedName>
</protein>
<name>A0A8J7GRX6_9ACTN</name>
<organism evidence="6 7">
    <name type="scientific">Longispora fulva</name>
    <dbReference type="NCBI Taxonomy" id="619741"/>
    <lineage>
        <taxon>Bacteria</taxon>
        <taxon>Bacillati</taxon>
        <taxon>Actinomycetota</taxon>
        <taxon>Actinomycetes</taxon>
        <taxon>Micromonosporales</taxon>
        <taxon>Micromonosporaceae</taxon>
        <taxon>Longispora</taxon>
    </lineage>
</organism>
<dbReference type="InterPro" id="IPR011044">
    <property type="entry name" value="Quino_amine_DH_bsu"/>
</dbReference>
<sequence>MTIDVRAGRLRAVLRSKPAVAVLAATCLGVVGLAIAGRTPAAPGLQFATAGHWVYTDSLGAASHVDGSTGQVDARARIPGAEDGSQVVQGDRSGYVVGRSKISIFGKSTLSVEGAATPPANEQPVVMEIAGGPYLVYRNAGQLVRLGDPTATMPAGGPVSGPVATRDGTVWLHRIDSGALCQLARGAQRLSCPAQVPAGHSGALAVVDDRPVLLDTTAAALRAVDGAGLGEPVPTGVELSADVEVASGSVEGRLVVTDPARHQLLLIDTAGLDRNRPAARTVTVDLPKDTTFSRPVAAGNTVVLVDETRSEVSTYDSRGTRKGTKHLPSGAGKPRLSKGEDDRVYVDNADGSHMVVVNGGDGSVLEVNVVIATPSPAAQAPPPVPPASGAPAPQPGAGQPGGEPPASVPGAPGNVRAVGADRSVTVSWAPAASNGSPVKGYVLSWSGGSTRVGGAQTSATLTGLANGTSYVITVAAENAVGRGAGVSASARTPSPPPTVQVLGVTSPKFLTYVTTVNADGMGLDATCQATMRGVSGAQTGWVPCGNGSQITMSFTSAMIMMPVTMDVTVRTGAGTATGSWTGTP</sequence>
<evidence type="ECO:0000313" key="6">
    <source>
        <dbReference type="EMBL" id="MBG6135886.1"/>
    </source>
</evidence>
<evidence type="ECO:0000256" key="3">
    <source>
        <dbReference type="ARBA" id="ARBA00023326"/>
    </source>
</evidence>